<sequence length="182" mass="20456">MKSLIIVLIGLVTSSHIALAEKTNTNPIDNLPKEWVNSKGQYVIKYANYIESLGLKNITPYMVLQPHFKVRNEVSNSLPPKHLWKNIAETLKVIDKLSDTLGAEVEPFELAYKSPAYNRAVKGRSRSQHLTNHAVRVTFVDVPPSKVAATARDLRSTGFFKGGVGNYRTYTHIDTRGHNVDW</sequence>
<dbReference type="GO" id="GO:0004180">
    <property type="term" value="F:carboxypeptidase activity"/>
    <property type="evidence" value="ECO:0007669"/>
    <property type="project" value="UniProtKB-KW"/>
</dbReference>
<dbReference type="InterPro" id="IPR009045">
    <property type="entry name" value="Zn_M74/Hedgehog-like"/>
</dbReference>
<name>A0ABW4Z802_9BACT</name>
<feature type="signal peptide" evidence="1">
    <location>
        <begin position="1"/>
        <end position="20"/>
    </location>
</feature>
<protein>
    <submittedName>
        <fullName evidence="3">D-Ala-D-Ala carboxypeptidase family metallohydrolase</fullName>
    </submittedName>
</protein>
<dbReference type="EMBL" id="JBHUJB010000021">
    <property type="protein sequence ID" value="MFD2158113.1"/>
    <property type="molecule type" value="Genomic_DNA"/>
</dbReference>
<evidence type="ECO:0000259" key="2">
    <source>
        <dbReference type="Pfam" id="PF08291"/>
    </source>
</evidence>
<keyword evidence="3" id="KW-0121">Carboxypeptidase</keyword>
<gene>
    <name evidence="3" type="ORF">ACFSW8_04290</name>
</gene>
<dbReference type="RefSeq" id="WP_377090240.1">
    <property type="nucleotide sequence ID" value="NZ_JBHSJL010000014.1"/>
</dbReference>
<keyword evidence="4" id="KW-1185">Reference proteome</keyword>
<reference evidence="4" key="1">
    <citation type="journal article" date="2019" name="Int. J. Syst. Evol. Microbiol.">
        <title>The Global Catalogue of Microorganisms (GCM) 10K type strain sequencing project: providing services to taxonomists for standard genome sequencing and annotation.</title>
        <authorList>
            <consortium name="The Broad Institute Genomics Platform"/>
            <consortium name="The Broad Institute Genome Sequencing Center for Infectious Disease"/>
            <person name="Wu L."/>
            <person name="Ma J."/>
        </authorList>
    </citation>
    <scope>NUCLEOTIDE SEQUENCE [LARGE SCALE GENOMIC DNA]</scope>
    <source>
        <strain evidence="4">CCUG 57942</strain>
    </source>
</reference>
<keyword evidence="1" id="KW-0732">Signal</keyword>
<evidence type="ECO:0000313" key="3">
    <source>
        <dbReference type="EMBL" id="MFD2158113.1"/>
    </source>
</evidence>
<proteinExistence type="predicted"/>
<dbReference type="InterPro" id="IPR013230">
    <property type="entry name" value="Peptidase_M15A_C"/>
</dbReference>
<dbReference type="SUPFAM" id="SSF55166">
    <property type="entry name" value="Hedgehog/DD-peptidase"/>
    <property type="match status" value="1"/>
</dbReference>
<organism evidence="3 4">
    <name type="scientific">Rubritalea tangerina</name>
    <dbReference type="NCBI Taxonomy" id="430798"/>
    <lineage>
        <taxon>Bacteria</taxon>
        <taxon>Pseudomonadati</taxon>
        <taxon>Verrucomicrobiota</taxon>
        <taxon>Verrucomicrobiia</taxon>
        <taxon>Verrucomicrobiales</taxon>
        <taxon>Rubritaleaceae</taxon>
        <taxon>Rubritalea</taxon>
    </lineage>
</organism>
<accession>A0ABW4Z802</accession>
<dbReference type="Proteomes" id="UP001597389">
    <property type="component" value="Unassembled WGS sequence"/>
</dbReference>
<keyword evidence="3" id="KW-0378">Hydrolase</keyword>
<evidence type="ECO:0000256" key="1">
    <source>
        <dbReference type="SAM" id="SignalP"/>
    </source>
</evidence>
<dbReference type="Gene3D" id="3.30.1380.10">
    <property type="match status" value="1"/>
</dbReference>
<feature type="domain" description="Peptidase M15A C-terminal" evidence="2">
    <location>
        <begin position="87"/>
        <end position="174"/>
    </location>
</feature>
<comment type="caution">
    <text evidence="3">The sequence shown here is derived from an EMBL/GenBank/DDBJ whole genome shotgun (WGS) entry which is preliminary data.</text>
</comment>
<keyword evidence="3" id="KW-0645">Protease</keyword>
<evidence type="ECO:0000313" key="4">
    <source>
        <dbReference type="Proteomes" id="UP001597389"/>
    </source>
</evidence>
<feature type="chain" id="PRO_5046636941" evidence="1">
    <location>
        <begin position="21"/>
        <end position="182"/>
    </location>
</feature>
<dbReference type="Pfam" id="PF08291">
    <property type="entry name" value="Peptidase_M15_3"/>
    <property type="match status" value="1"/>
</dbReference>